<accession>A0AAV4G7V5</accession>
<keyword evidence="1" id="KW-0732">Signal</keyword>
<reference evidence="2 3" key="1">
    <citation type="journal article" date="2021" name="Elife">
        <title>Chloroplast acquisition without the gene transfer in kleptoplastic sea slugs, Plakobranchus ocellatus.</title>
        <authorList>
            <person name="Maeda T."/>
            <person name="Takahashi S."/>
            <person name="Yoshida T."/>
            <person name="Shimamura S."/>
            <person name="Takaki Y."/>
            <person name="Nagai Y."/>
            <person name="Toyoda A."/>
            <person name="Suzuki Y."/>
            <person name="Arimoto A."/>
            <person name="Ishii H."/>
            <person name="Satoh N."/>
            <person name="Nishiyama T."/>
            <person name="Hasebe M."/>
            <person name="Maruyama T."/>
            <person name="Minagawa J."/>
            <person name="Obokata J."/>
            <person name="Shigenobu S."/>
        </authorList>
    </citation>
    <scope>NUCLEOTIDE SEQUENCE [LARGE SCALE GENOMIC DNA]</scope>
</reference>
<keyword evidence="3" id="KW-1185">Reference proteome</keyword>
<gene>
    <name evidence="2" type="ORF">ElyMa_004050500</name>
</gene>
<evidence type="ECO:0000256" key="1">
    <source>
        <dbReference type="SAM" id="SignalP"/>
    </source>
</evidence>
<sequence length="146" mass="16680">MNLYVFLGVTFFTVVSRGQLHSDDDGVTCYICLDTDFDSFPKCLQHPIKCTGNVCEVCCDTNECVANVTNYLRLELVSSQNLFCPGRCHTDTLQDCVHTGRVCDRMQFCQVLIDHTNRVEGECLDDFELRDCQQEMRDNPCPVDFK</sequence>
<dbReference type="Proteomes" id="UP000762676">
    <property type="component" value="Unassembled WGS sequence"/>
</dbReference>
<feature type="chain" id="PRO_5043539836" evidence="1">
    <location>
        <begin position="19"/>
        <end position="146"/>
    </location>
</feature>
<proteinExistence type="predicted"/>
<protein>
    <submittedName>
        <fullName evidence="2">Uncharacterized protein</fullName>
    </submittedName>
</protein>
<name>A0AAV4G7V5_9GAST</name>
<organism evidence="2 3">
    <name type="scientific">Elysia marginata</name>
    <dbReference type="NCBI Taxonomy" id="1093978"/>
    <lineage>
        <taxon>Eukaryota</taxon>
        <taxon>Metazoa</taxon>
        <taxon>Spiralia</taxon>
        <taxon>Lophotrochozoa</taxon>
        <taxon>Mollusca</taxon>
        <taxon>Gastropoda</taxon>
        <taxon>Heterobranchia</taxon>
        <taxon>Euthyneura</taxon>
        <taxon>Panpulmonata</taxon>
        <taxon>Sacoglossa</taxon>
        <taxon>Placobranchoidea</taxon>
        <taxon>Plakobranchidae</taxon>
        <taxon>Elysia</taxon>
    </lineage>
</organism>
<feature type="signal peptide" evidence="1">
    <location>
        <begin position="1"/>
        <end position="18"/>
    </location>
</feature>
<evidence type="ECO:0000313" key="3">
    <source>
        <dbReference type="Proteomes" id="UP000762676"/>
    </source>
</evidence>
<evidence type="ECO:0000313" key="2">
    <source>
        <dbReference type="EMBL" id="GFR80645.1"/>
    </source>
</evidence>
<feature type="non-terminal residue" evidence="2">
    <location>
        <position position="146"/>
    </location>
</feature>
<dbReference type="EMBL" id="BMAT01008228">
    <property type="protein sequence ID" value="GFR80645.1"/>
    <property type="molecule type" value="Genomic_DNA"/>
</dbReference>
<dbReference type="AlphaFoldDB" id="A0AAV4G7V5"/>
<comment type="caution">
    <text evidence="2">The sequence shown here is derived from an EMBL/GenBank/DDBJ whole genome shotgun (WGS) entry which is preliminary data.</text>
</comment>